<dbReference type="Proteomes" id="UP000681131">
    <property type="component" value="Chromosome"/>
</dbReference>
<dbReference type="InterPro" id="IPR020899">
    <property type="entry name" value="Arg_repress_C"/>
</dbReference>
<dbReference type="RefSeq" id="WP_112870678.1">
    <property type="nucleotide sequence ID" value="NZ_CP021781.1"/>
</dbReference>
<keyword evidence="10" id="KW-0028">Amino-acid biosynthesis</keyword>
<evidence type="ECO:0000256" key="6">
    <source>
        <dbReference type="ARBA" id="ARBA00022571"/>
    </source>
</evidence>
<protein>
    <recommendedName>
        <fullName evidence="4 10">Arginine repressor</fullName>
    </recommendedName>
</protein>
<evidence type="ECO:0000313" key="15">
    <source>
        <dbReference type="Proteomes" id="UP000251120"/>
    </source>
</evidence>
<dbReference type="PANTHER" id="PTHR34471:SF1">
    <property type="entry name" value="ARGININE REPRESSOR"/>
    <property type="match status" value="1"/>
</dbReference>
<dbReference type="HAMAP" id="MF_00173">
    <property type="entry name" value="Arg_repressor"/>
    <property type="match status" value="1"/>
</dbReference>
<evidence type="ECO:0000256" key="2">
    <source>
        <dbReference type="ARBA" id="ARBA00005040"/>
    </source>
</evidence>
<dbReference type="InterPro" id="IPR036251">
    <property type="entry name" value="Arg_repress_C_sf"/>
</dbReference>
<dbReference type="InterPro" id="IPR036390">
    <property type="entry name" value="WH_DNA-bd_sf"/>
</dbReference>
<dbReference type="Proteomes" id="UP000251120">
    <property type="component" value="Chromosome"/>
</dbReference>
<dbReference type="Gene3D" id="1.10.10.10">
    <property type="entry name" value="Winged helix-like DNA-binding domain superfamily/Winged helix DNA-binding domain"/>
    <property type="match status" value="1"/>
</dbReference>
<gene>
    <name evidence="10" type="primary">argR</name>
    <name evidence="13" type="ORF">CDH04_08880</name>
    <name evidence="14" type="ORF">FZC43_08885</name>
</gene>
<dbReference type="Gene3D" id="3.30.1360.40">
    <property type="match status" value="1"/>
</dbReference>
<dbReference type="GO" id="GO:0034618">
    <property type="term" value="F:arginine binding"/>
    <property type="evidence" value="ECO:0007669"/>
    <property type="project" value="InterPro"/>
</dbReference>
<dbReference type="AlphaFoldDB" id="A0A2Z4Y038"/>
<evidence type="ECO:0000256" key="4">
    <source>
        <dbReference type="ARBA" id="ARBA00021148"/>
    </source>
</evidence>
<name>A0A2Z4Y038_9GAMM</name>
<reference evidence="14 16" key="2">
    <citation type="submission" date="2019-08" db="EMBL/GenBank/DDBJ databases">
        <title>Complete genome sequences of Francisella adeliensis (FSC1325 and FSC1326).</title>
        <authorList>
            <person name="Ohrman C."/>
            <person name="Uneklint I."/>
            <person name="Vallesi A."/>
            <person name="Karlsson L."/>
            <person name="Sjodin A."/>
        </authorList>
    </citation>
    <scope>NUCLEOTIDE SEQUENCE [LARGE SCALE GENOMIC DNA]</scope>
    <source>
        <strain evidence="14 16">FSC1325</strain>
    </source>
</reference>
<sequence>MTKSDIQYDLQQLILSKEFSSQNDICETLSKLGYEVSQSKVNRLLKNIGAIKVKNNQKTLVYKIPDEPAPPLMTDNIASLIMKIVSNESVVIIETAPGSAQLVARVLDYNKNSFEIIGIVAGDDTLFIAPLTIKNIEKLRDNIEKFLFSKA</sequence>
<feature type="domain" description="Arginine repressor DNA-binding" evidence="11">
    <location>
        <begin position="1"/>
        <end position="67"/>
    </location>
</feature>
<dbReference type="GO" id="GO:0051259">
    <property type="term" value="P:protein complex oligomerization"/>
    <property type="evidence" value="ECO:0007669"/>
    <property type="project" value="InterPro"/>
</dbReference>
<dbReference type="OrthoDB" id="7060358at2"/>
<keyword evidence="9 10" id="KW-0804">Transcription</keyword>
<dbReference type="InterPro" id="IPR020900">
    <property type="entry name" value="Arg_repress_DNA-bd"/>
</dbReference>
<proteinExistence type="inferred from homology"/>
<comment type="pathway">
    <text evidence="2 10">Amino-acid biosynthesis; L-arginine biosynthesis [regulation].</text>
</comment>
<keyword evidence="10" id="KW-0678">Repressor</keyword>
<evidence type="ECO:0000313" key="13">
    <source>
        <dbReference type="EMBL" id="AXA34501.1"/>
    </source>
</evidence>
<dbReference type="SUPFAM" id="SSF46785">
    <property type="entry name" value="Winged helix' DNA-binding domain"/>
    <property type="match status" value="1"/>
</dbReference>
<dbReference type="EMBL" id="CP021781">
    <property type="protein sequence ID" value="AXA34501.1"/>
    <property type="molecule type" value="Genomic_DNA"/>
</dbReference>
<dbReference type="KEGG" id="fad:CDH04_08880"/>
<keyword evidence="6 10" id="KW-0055">Arginine biosynthesis</keyword>
<evidence type="ECO:0000313" key="14">
    <source>
        <dbReference type="EMBL" id="QIW12748.1"/>
    </source>
</evidence>
<dbReference type="Pfam" id="PF01316">
    <property type="entry name" value="Arg_repressor"/>
    <property type="match status" value="1"/>
</dbReference>
<comment type="subcellular location">
    <subcellularLocation>
        <location evidence="1 10">Cytoplasm</location>
    </subcellularLocation>
</comment>
<dbReference type="GO" id="GO:1900079">
    <property type="term" value="P:regulation of arginine biosynthetic process"/>
    <property type="evidence" value="ECO:0007669"/>
    <property type="project" value="UniProtKB-UniRule"/>
</dbReference>
<dbReference type="EMBL" id="CP043424">
    <property type="protein sequence ID" value="QIW12748.1"/>
    <property type="molecule type" value="Genomic_DNA"/>
</dbReference>
<evidence type="ECO:0000313" key="16">
    <source>
        <dbReference type="Proteomes" id="UP000681131"/>
    </source>
</evidence>
<dbReference type="GO" id="GO:0005737">
    <property type="term" value="C:cytoplasm"/>
    <property type="evidence" value="ECO:0007669"/>
    <property type="project" value="UniProtKB-SubCell"/>
</dbReference>
<evidence type="ECO:0000256" key="3">
    <source>
        <dbReference type="ARBA" id="ARBA00008316"/>
    </source>
</evidence>
<dbReference type="PANTHER" id="PTHR34471">
    <property type="entry name" value="ARGININE REPRESSOR"/>
    <property type="match status" value="1"/>
</dbReference>
<evidence type="ECO:0000259" key="12">
    <source>
        <dbReference type="Pfam" id="PF02863"/>
    </source>
</evidence>
<dbReference type="GO" id="GO:0006526">
    <property type="term" value="P:L-arginine biosynthetic process"/>
    <property type="evidence" value="ECO:0007669"/>
    <property type="project" value="UniProtKB-UniPathway"/>
</dbReference>
<dbReference type="GO" id="GO:0003700">
    <property type="term" value="F:DNA-binding transcription factor activity"/>
    <property type="evidence" value="ECO:0007669"/>
    <property type="project" value="UniProtKB-UniRule"/>
</dbReference>
<dbReference type="Pfam" id="PF02863">
    <property type="entry name" value="Arg_repressor_C"/>
    <property type="match status" value="1"/>
</dbReference>
<keyword evidence="8 10" id="KW-0238">DNA-binding</keyword>
<dbReference type="InterPro" id="IPR001669">
    <property type="entry name" value="Arg_repress"/>
</dbReference>
<keyword evidence="5 10" id="KW-0963">Cytoplasm</keyword>
<dbReference type="GO" id="GO:0003677">
    <property type="term" value="F:DNA binding"/>
    <property type="evidence" value="ECO:0007669"/>
    <property type="project" value="UniProtKB-KW"/>
</dbReference>
<evidence type="ECO:0000256" key="8">
    <source>
        <dbReference type="ARBA" id="ARBA00023125"/>
    </source>
</evidence>
<accession>A0A2Z4Y038</accession>
<reference evidence="13 15" key="1">
    <citation type="submission" date="2017-06" db="EMBL/GenBank/DDBJ databases">
        <title>Complete genome of Francisella adeliensis.</title>
        <authorList>
            <person name="Vallesi A."/>
            <person name="Sjodin A."/>
        </authorList>
    </citation>
    <scope>NUCLEOTIDE SEQUENCE [LARGE SCALE GENOMIC DNA]</scope>
    <source>
        <strain evidence="13 15">FDC440</strain>
    </source>
</reference>
<feature type="domain" description="Arginine repressor C-terminal" evidence="12">
    <location>
        <begin position="79"/>
        <end position="144"/>
    </location>
</feature>
<dbReference type="PRINTS" id="PR01467">
    <property type="entry name" value="ARGREPRESSOR"/>
</dbReference>
<dbReference type="SUPFAM" id="SSF55252">
    <property type="entry name" value="C-terminal domain of arginine repressor"/>
    <property type="match status" value="1"/>
</dbReference>
<comment type="similarity">
    <text evidence="3 10">Belongs to the ArgR family.</text>
</comment>
<evidence type="ECO:0000256" key="9">
    <source>
        <dbReference type="ARBA" id="ARBA00023163"/>
    </source>
</evidence>
<keyword evidence="16" id="KW-1185">Reference proteome</keyword>
<evidence type="ECO:0000256" key="7">
    <source>
        <dbReference type="ARBA" id="ARBA00023015"/>
    </source>
</evidence>
<evidence type="ECO:0000259" key="11">
    <source>
        <dbReference type="Pfam" id="PF01316"/>
    </source>
</evidence>
<organism evidence="13 15">
    <name type="scientific">Francisella adeliensis</name>
    <dbReference type="NCBI Taxonomy" id="2007306"/>
    <lineage>
        <taxon>Bacteria</taxon>
        <taxon>Pseudomonadati</taxon>
        <taxon>Pseudomonadota</taxon>
        <taxon>Gammaproteobacteria</taxon>
        <taxon>Thiotrichales</taxon>
        <taxon>Francisellaceae</taxon>
        <taxon>Francisella</taxon>
    </lineage>
</organism>
<keyword evidence="7 10" id="KW-0805">Transcription regulation</keyword>
<dbReference type="UniPathway" id="UPA00068"/>
<comment type="function">
    <text evidence="10">Regulates arginine biosynthesis genes.</text>
</comment>
<dbReference type="InterPro" id="IPR036388">
    <property type="entry name" value="WH-like_DNA-bd_sf"/>
</dbReference>
<evidence type="ECO:0000256" key="10">
    <source>
        <dbReference type="HAMAP-Rule" id="MF_00173"/>
    </source>
</evidence>
<evidence type="ECO:0000256" key="1">
    <source>
        <dbReference type="ARBA" id="ARBA00004496"/>
    </source>
</evidence>
<evidence type="ECO:0000256" key="5">
    <source>
        <dbReference type="ARBA" id="ARBA00022490"/>
    </source>
</evidence>